<evidence type="ECO:0000256" key="1">
    <source>
        <dbReference type="SAM" id="MobiDB-lite"/>
    </source>
</evidence>
<dbReference type="AlphaFoldDB" id="A0A2A9NLM9"/>
<feature type="region of interest" description="Disordered" evidence="1">
    <location>
        <begin position="36"/>
        <end position="92"/>
    </location>
</feature>
<feature type="compositionally biased region" description="Basic residues" evidence="1">
    <location>
        <begin position="48"/>
        <end position="85"/>
    </location>
</feature>
<accession>A0A2A9NLM9</accession>
<dbReference type="EMBL" id="KZ301988">
    <property type="protein sequence ID" value="PFH51449.1"/>
    <property type="molecule type" value="Genomic_DNA"/>
</dbReference>
<dbReference type="Proteomes" id="UP000242287">
    <property type="component" value="Unassembled WGS sequence"/>
</dbReference>
<name>A0A2A9NLM9_9AGAR</name>
<gene>
    <name evidence="2" type="ORF">AMATHDRAFT_3103</name>
</gene>
<evidence type="ECO:0000313" key="2">
    <source>
        <dbReference type="EMBL" id="PFH51449.1"/>
    </source>
</evidence>
<reference evidence="2 3" key="1">
    <citation type="submission" date="2014-02" db="EMBL/GenBank/DDBJ databases">
        <title>Transposable element dynamics among asymbiotic and ectomycorrhizal Amanita fungi.</title>
        <authorList>
            <consortium name="DOE Joint Genome Institute"/>
            <person name="Hess J."/>
            <person name="Skrede I."/>
            <person name="Wolfe B."/>
            <person name="LaButti K."/>
            <person name="Ohm R.A."/>
            <person name="Grigoriev I.V."/>
            <person name="Pringle A."/>
        </authorList>
    </citation>
    <scope>NUCLEOTIDE SEQUENCE [LARGE SCALE GENOMIC DNA]</scope>
    <source>
        <strain evidence="2 3">SKay4041</strain>
    </source>
</reference>
<organism evidence="2 3">
    <name type="scientific">Amanita thiersii Skay4041</name>
    <dbReference type="NCBI Taxonomy" id="703135"/>
    <lineage>
        <taxon>Eukaryota</taxon>
        <taxon>Fungi</taxon>
        <taxon>Dikarya</taxon>
        <taxon>Basidiomycota</taxon>
        <taxon>Agaricomycotina</taxon>
        <taxon>Agaricomycetes</taxon>
        <taxon>Agaricomycetidae</taxon>
        <taxon>Agaricales</taxon>
        <taxon>Pluteineae</taxon>
        <taxon>Amanitaceae</taxon>
        <taxon>Amanita</taxon>
    </lineage>
</organism>
<protein>
    <submittedName>
        <fullName evidence="2">Uncharacterized protein</fullName>
    </submittedName>
</protein>
<proteinExistence type="predicted"/>
<evidence type="ECO:0000313" key="3">
    <source>
        <dbReference type="Proteomes" id="UP000242287"/>
    </source>
</evidence>
<sequence>MSYYPPPGSHQPVVYSSSHVPSEYYSPQLQPNVIYVPSHSRSSSSSPSRRHGRRHKHGHRHGHDHRHRDRDGRRHKHGRSHRQHHYHDDYDNPQIMTTIPVAQPSGPMSMAPSQHMYSGYHYRPSWVQRIRRFFGFAPTPVHYNYKSNSHSWGFLGRSPRQKYIDGYTGAEVDRHGRPVYRV</sequence>
<keyword evidence="3" id="KW-1185">Reference proteome</keyword>
<dbReference type="OrthoDB" id="3269202at2759"/>
<feature type="compositionally biased region" description="Low complexity" evidence="1">
    <location>
        <begin position="38"/>
        <end position="47"/>
    </location>
</feature>